<gene>
    <name evidence="2" type="ordered locus">Cyast_2743</name>
</gene>
<dbReference type="KEGG" id="csn:Cyast_2743"/>
<organism evidence="2 3">
    <name type="scientific">Cyanobacterium stanieri (strain ATCC 29140 / PCC 7202)</name>
    <dbReference type="NCBI Taxonomy" id="292563"/>
    <lineage>
        <taxon>Bacteria</taxon>
        <taxon>Bacillati</taxon>
        <taxon>Cyanobacteriota</taxon>
        <taxon>Cyanophyceae</taxon>
        <taxon>Oscillatoriophycideae</taxon>
        <taxon>Chroococcales</taxon>
        <taxon>Geminocystaceae</taxon>
        <taxon>Cyanobacterium</taxon>
    </lineage>
</organism>
<dbReference type="BioCyc" id="CSTA292563:G1353-2747-MONOMER"/>
<dbReference type="Pfam" id="PF13946">
    <property type="entry name" value="DUF4214"/>
    <property type="match status" value="1"/>
</dbReference>
<sequence>MTQNVILQGSFQSTDFLRSFNIFGDQGNFRRPEGRPVDEFEFSLTSNASPTLTVTSPNLTGSADFKLILINTNTSQVVASSTSAGGSATISSTALNSGVNYRLQVVGRGGAAPLPNLFGFTPTPNYTLQATLPQLGTPQFQTFQPRVGTFTTISSGLNSVSATGVLANSDNLFVARQSDPFNEKIVGFTDAEAADINGIGNGRVGFADEYRFSVDNPGSASNVIITITGVGGNALGINNSGPYVAVLNDSTGDIIGQTAYNVAGFATDFIADDNTTVIDIPAATINTLVNNGDNLRLKIAGFEVEGGAEIGNVNSSRTLGYNVNIFSSGRNISLEERTPAPIGGPQFLTLDSSTAQIAYVAYYGRPADPSGRTFWSNVLANSNISYSPRSGDVLANLPQAAQDAYSQFVNDFGNSTESGQLFGGLNTVARINQIYQQLFNRQADNDGLNFWFNAINSGDVSLPAAALEIALGATSGDLTILENKIDSSNLFTTSLVNQGVASRYDGQVAVGIGRDFLSNVGLSVATQAQVNTAINSLPV</sequence>
<dbReference type="AlphaFoldDB" id="K9YQP3"/>
<keyword evidence="3" id="KW-1185">Reference proteome</keyword>
<accession>K9YQP3</accession>
<dbReference type="HOGENOM" id="CLU_037717_0_0_3"/>
<dbReference type="InterPro" id="IPR025282">
    <property type="entry name" value="DUF4214"/>
</dbReference>
<evidence type="ECO:0000313" key="2">
    <source>
        <dbReference type="EMBL" id="AFZ48685.1"/>
    </source>
</evidence>
<feature type="domain" description="DUF4214" evidence="1">
    <location>
        <begin position="412"/>
        <end position="460"/>
    </location>
</feature>
<dbReference type="Proteomes" id="UP000010483">
    <property type="component" value="Chromosome"/>
</dbReference>
<dbReference type="EMBL" id="CP003940">
    <property type="protein sequence ID" value="AFZ48685.1"/>
    <property type="molecule type" value="Genomic_DNA"/>
</dbReference>
<evidence type="ECO:0000313" key="3">
    <source>
        <dbReference type="Proteomes" id="UP000010483"/>
    </source>
</evidence>
<dbReference type="Gene3D" id="2.60.120.380">
    <property type="match status" value="1"/>
</dbReference>
<evidence type="ECO:0000259" key="1">
    <source>
        <dbReference type="Pfam" id="PF13946"/>
    </source>
</evidence>
<protein>
    <submittedName>
        <fullName evidence="2">Alkaline phosphatase</fullName>
    </submittedName>
</protein>
<dbReference type="eggNOG" id="COG2931">
    <property type="taxonomic scope" value="Bacteria"/>
</dbReference>
<dbReference type="STRING" id="292563.Cyast_2743"/>
<name>K9YQP3_CYASC</name>
<proteinExistence type="predicted"/>
<reference evidence="3" key="1">
    <citation type="journal article" date="2013" name="Proc. Natl. Acad. Sci. U.S.A.">
        <title>Improving the coverage of the cyanobacterial phylum using diversity-driven genome sequencing.</title>
        <authorList>
            <person name="Shih P.M."/>
            <person name="Wu D."/>
            <person name="Latifi A."/>
            <person name="Axen S.D."/>
            <person name="Fewer D.P."/>
            <person name="Talla E."/>
            <person name="Calteau A."/>
            <person name="Cai F."/>
            <person name="Tandeau de Marsac N."/>
            <person name="Rippka R."/>
            <person name="Herdman M."/>
            <person name="Sivonen K."/>
            <person name="Coursin T."/>
            <person name="Laurent T."/>
            <person name="Goodwin L."/>
            <person name="Nolan M."/>
            <person name="Davenport K.W."/>
            <person name="Han C.S."/>
            <person name="Rubin E.M."/>
            <person name="Eisen J.A."/>
            <person name="Woyke T."/>
            <person name="Gugger M."/>
            <person name="Kerfeld C.A."/>
        </authorList>
    </citation>
    <scope>NUCLEOTIDE SEQUENCE [LARGE SCALE GENOMIC DNA]</scope>
    <source>
        <strain evidence="3">ATCC 29140 / PCC 7202</strain>
    </source>
</reference>